<dbReference type="EMBL" id="CAJVRM010000724">
    <property type="protein sequence ID" value="CAG8983312.1"/>
    <property type="molecule type" value="Genomic_DNA"/>
</dbReference>
<keyword evidence="3" id="KW-1185">Reference proteome</keyword>
<evidence type="ECO:0000313" key="2">
    <source>
        <dbReference type="EMBL" id="CAG8983312.1"/>
    </source>
</evidence>
<evidence type="ECO:0000313" key="3">
    <source>
        <dbReference type="Proteomes" id="UP000701801"/>
    </source>
</evidence>
<evidence type="ECO:0000256" key="1">
    <source>
        <dbReference type="SAM" id="MobiDB-lite"/>
    </source>
</evidence>
<comment type="caution">
    <text evidence="2">The sequence shown here is derived from an EMBL/GenBank/DDBJ whole genome shotgun (WGS) entry which is preliminary data.</text>
</comment>
<proteinExistence type="predicted"/>
<dbReference type="Proteomes" id="UP000701801">
    <property type="component" value="Unassembled WGS sequence"/>
</dbReference>
<feature type="region of interest" description="Disordered" evidence="1">
    <location>
        <begin position="179"/>
        <end position="199"/>
    </location>
</feature>
<sequence>MAQDFFGHLHPDCPSFITPHPPSPSPPSPRLSLSWQGSQPRLKLKVHPTSLELSTRLINYGKSEALVYRNVNNSPELILYIPWKARLLHIYASLLVPSSTIPFGSESQCGPYPYRYQFSREESLVQRVKAIVFGEGSSKSAIATSHCILTKRSVTYSGETCGAAEPGRFELHLRCSTDMNEKRGRQRPQTTWDPKRPLHLNSDINERKRIILSEAKCCCIAPSKCRAAKVLLPENSSSTGECRRPYRSASHKKLQNHSTWTMRDTAVGTTTKNPPHDVQIPRHDILAVRPKPAALIVAMKMFVEIRGINQLGGPSGLRSAVDVDHIKTRK</sequence>
<reference evidence="2" key="1">
    <citation type="submission" date="2021-07" db="EMBL/GenBank/DDBJ databases">
        <authorList>
            <person name="Durling M."/>
        </authorList>
    </citation>
    <scope>NUCLEOTIDE SEQUENCE</scope>
</reference>
<accession>A0A9N9QD95</accession>
<organism evidence="2 3">
    <name type="scientific">Hymenoscyphus albidus</name>
    <dbReference type="NCBI Taxonomy" id="595503"/>
    <lineage>
        <taxon>Eukaryota</taxon>
        <taxon>Fungi</taxon>
        <taxon>Dikarya</taxon>
        <taxon>Ascomycota</taxon>
        <taxon>Pezizomycotina</taxon>
        <taxon>Leotiomycetes</taxon>
        <taxon>Helotiales</taxon>
        <taxon>Helotiaceae</taxon>
        <taxon>Hymenoscyphus</taxon>
    </lineage>
</organism>
<gene>
    <name evidence="2" type="ORF">HYALB_00007440</name>
</gene>
<name>A0A9N9QD95_9HELO</name>
<dbReference type="AlphaFoldDB" id="A0A9N9QD95"/>
<protein>
    <submittedName>
        <fullName evidence="2">Uncharacterized protein</fullName>
    </submittedName>
</protein>